<name>A0A315Y5H3_RUMFL</name>
<gene>
    <name evidence="2" type="ORF">IE37_00107</name>
</gene>
<accession>A0A315Y5H3</accession>
<dbReference type="RefSeq" id="WP_109725032.1">
    <property type="nucleotide sequence ID" value="NZ_QGDI01000001.1"/>
</dbReference>
<evidence type="ECO:0000313" key="2">
    <source>
        <dbReference type="EMBL" id="PWJ15213.1"/>
    </source>
</evidence>
<protein>
    <submittedName>
        <fullName evidence="2">Uncharacterized protein</fullName>
    </submittedName>
</protein>
<evidence type="ECO:0000256" key="1">
    <source>
        <dbReference type="SAM" id="Phobius"/>
    </source>
</evidence>
<comment type="caution">
    <text evidence="2">The sequence shown here is derived from an EMBL/GenBank/DDBJ whole genome shotgun (WGS) entry which is preliminary data.</text>
</comment>
<proteinExistence type="predicted"/>
<evidence type="ECO:0000313" key="3">
    <source>
        <dbReference type="Proteomes" id="UP000245720"/>
    </source>
</evidence>
<keyword evidence="1" id="KW-0812">Transmembrane</keyword>
<dbReference type="AlphaFoldDB" id="A0A315Y5H3"/>
<sequence length="448" mass="50525">MNMNDYKKVTDRLEPDERCRKEVLDMSKRENRIKQNTNEFEEKVSGVEVRRGNGALRFVGIAAAFALIAGGIGTTGVLLHKNSRNVSQLTEAGEEETVTEEITEEVTEEPTESEAGEDYDYEAIAREITDGYLERTNILVYGDVEYDVNDTITFYTYDSSDAEWSEKYGGERTFYKVTDERFGSCQDIYDYYKELIANTIEFEGYSEPLITASDYKDGVTLDGAGVVSYLGGDASRFENGSKVDLYIPDPEDDSTVDYTAHGINGGVYIDYNGELYVTPRAAQHGWDEHYTSEPVIVENSEDKIVVSRYSNNNMRNEQYGIQKLFTLVLQNGEWKIQSIGTGMQPEYLSSIAIQCYLEDRAEYNDINIDCGDIMAPLEMLEYDEENKTSRVHAVLHDVNGVDAIDVTADIDLNSVKVTSADITRLNEYDGTLKRPSVIWAEEHPDGNE</sequence>
<dbReference type="EMBL" id="QGDI01000001">
    <property type="protein sequence ID" value="PWJ15213.1"/>
    <property type="molecule type" value="Genomic_DNA"/>
</dbReference>
<reference evidence="2 3" key="1">
    <citation type="submission" date="2018-05" db="EMBL/GenBank/DDBJ databases">
        <title>The Hungate 1000. A catalogue of reference genomes from the rumen microbiome.</title>
        <authorList>
            <person name="Kelly W."/>
        </authorList>
    </citation>
    <scope>NUCLEOTIDE SEQUENCE [LARGE SCALE GENOMIC DNA]</scope>
    <source>
        <strain evidence="2 3">SAb67</strain>
    </source>
</reference>
<feature type="transmembrane region" description="Helical" evidence="1">
    <location>
        <begin position="58"/>
        <end position="79"/>
    </location>
</feature>
<organism evidence="2 3">
    <name type="scientific">Ruminococcus flavefaciens</name>
    <dbReference type="NCBI Taxonomy" id="1265"/>
    <lineage>
        <taxon>Bacteria</taxon>
        <taxon>Bacillati</taxon>
        <taxon>Bacillota</taxon>
        <taxon>Clostridia</taxon>
        <taxon>Eubacteriales</taxon>
        <taxon>Oscillospiraceae</taxon>
        <taxon>Ruminococcus</taxon>
    </lineage>
</organism>
<keyword evidence="1" id="KW-0472">Membrane</keyword>
<dbReference type="Proteomes" id="UP000245720">
    <property type="component" value="Unassembled WGS sequence"/>
</dbReference>
<dbReference type="OrthoDB" id="1817985at2"/>
<keyword evidence="1" id="KW-1133">Transmembrane helix</keyword>